<sequence length="139" mass="15952">MTTREYLEQVRDYKRKIENKISEEYQLRMLATSLSSFSMGEKVQTSGAKDHVGDTIVKIADLQQEIAKDISEMSDIQTEVSNTINNLDNSLYSQLLHKKYVEYKSLVTVADEMGYSIQHIRSCHLKAIESVRKAKGFKI</sequence>
<proteinExistence type="predicted"/>
<name>A0A8S5N448_9CAUD</name>
<dbReference type="EMBL" id="BK015052">
    <property type="protein sequence ID" value="DAD89095.1"/>
    <property type="molecule type" value="Genomic_DNA"/>
</dbReference>
<dbReference type="Pfam" id="PF07374">
    <property type="entry name" value="DUF1492"/>
    <property type="match status" value="1"/>
</dbReference>
<evidence type="ECO:0000313" key="1">
    <source>
        <dbReference type="EMBL" id="DAD89095.1"/>
    </source>
</evidence>
<protein>
    <submittedName>
        <fullName evidence="1">Uncharacterized protein</fullName>
    </submittedName>
</protein>
<dbReference type="InterPro" id="IPR010861">
    <property type="entry name" value="DUF1492"/>
</dbReference>
<reference evidence="1" key="1">
    <citation type="journal article" date="2021" name="Proc. Natl. Acad. Sci. U.S.A.">
        <title>A Catalog of Tens of Thousands of Viruses from Human Metagenomes Reveals Hidden Associations with Chronic Diseases.</title>
        <authorList>
            <person name="Tisza M.J."/>
            <person name="Buck C.B."/>
        </authorList>
    </citation>
    <scope>NUCLEOTIDE SEQUENCE</scope>
    <source>
        <strain evidence="1">Ctv0N24</strain>
    </source>
</reference>
<accession>A0A8S5N448</accession>
<organism evidence="1">
    <name type="scientific">Siphoviridae sp. ctv0N24</name>
    <dbReference type="NCBI Taxonomy" id="2826509"/>
    <lineage>
        <taxon>Viruses</taxon>
        <taxon>Duplodnaviria</taxon>
        <taxon>Heunggongvirae</taxon>
        <taxon>Uroviricota</taxon>
        <taxon>Caudoviricetes</taxon>
    </lineage>
</organism>